<feature type="domain" description="Reverse transcriptase zinc-binding" evidence="2">
    <location>
        <begin position="152"/>
        <end position="217"/>
    </location>
</feature>
<gene>
    <name evidence="3" type="ORF">L3X38_026217</name>
</gene>
<dbReference type="InterPro" id="IPR044730">
    <property type="entry name" value="RNase_H-like_dom_plant"/>
</dbReference>
<dbReference type="Pfam" id="PF13456">
    <property type="entry name" value="RVT_3"/>
    <property type="match status" value="1"/>
</dbReference>
<reference evidence="3 4" key="1">
    <citation type="journal article" date="2022" name="G3 (Bethesda)">
        <title>Whole-genome sequence and methylome profiling of the almond [Prunus dulcis (Mill.) D.A. Webb] cultivar 'Nonpareil'.</title>
        <authorList>
            <person name="D'Amico-Willman K.M."/>
            <person name="Ouma W.Z."/>
            <person name="Meulia T."/>
            <person name="Sideli G.M."/>
            <person name="Gradziel T.M."/>
            <person name="Fresnedo-Ramirez J."/>
        </authorList>
    </citation>
    <scope>NUCLEOTIDE SEQUENCE [LARGE SCALE GENOMIC DNA]</scope>
    <source>
        <strain evidence="3">Clone GOH B32 T37-40</strain>
    </source>
</reference>
<dbReference type="GO" id="GO:0004523">
    <property type="term" value="F:RNA-DNA hybrid ribonuclease activity"/>
    <property type="evidence" value="ECO:0007669"/>
    <property type="project" value="InterPro"/>
</dbReference>
<name>A0AAD4Z8R3_PRUDU</name>
<accession>A0AAD4Z8R3</accession>
<dbReference type="InterPro" id="IPR052929">
    <property type="entry name" value="RNase_H-like_EbsB-rel"/>
</dbReference>
<comment type="caution">
    <text evidence="3">The sequence shown here is derived from an EMBL/GenBank/DDBJ whole genome shotgun (WGS) entry which is preliminary data.</text>
</comment>
<keyword evidence="4" id="KW-1185">Reference proteome</keyword>
<sequence length="382" mass="42973">MSVLLLPVGLCREIESILAQFWWSKSIGRGWRLSEFPNSLIARMLKARYFPNSDFLAASSGLLPSFTWQSLLWGRDLLRLGLRWLIGDGRLVNIYEAEAILSIPLMGDTLDRRIWNFAKNGRYSVKSGYWVALEYKRLEELSDGSVASPLSHSLKSWKHLWKLKVPQKILHLLWRLVQSIHHSKEVLFRSRITQEDVCCHCLVLRQTTIHSLVGCVVCMQSLFAFTVWVLWNERNRVLFGSQPTLPGILVQHAKDYDDDFKQSSVVNRSLSSPVRDVKWKSPTDSGFKLNVDGGDCMETGAKGVGAIVRDSQGNLVRALAMRVPSQISVLATELYALKIRISFALDASLVPLEIESNSLLAVSMVNSEEECLATEGGLLEGV</sequence>
<dbReference type="CDD" id="cd06222">
    <property type="entry name" value="RNase_H_like"/>
    <property type="match status" value="1"/>
</dbReference>
<dbReference type="PANTHER" id="PTHR47074:SF11">
    <property type="entry name" value="REVERSE TRANSCRIPTASE-LIKE PROTEIN"/>
    <property type="match status" value="1"/>
</dbReference>
<evidence type="ECO:0000313" key="3">
    <source>
        <dbReference type="EMBL" id="KAI5336083.1"/>
    </source>
</evidence>
<evidence type="ECO:0008006" key="5">
    <source>
        <dbReference type="Google" id="ProtNLM"/>
    </source>
</evidence>
<evidence type="ECO:0000259" key="2">
    <source>
        <dbReference type="Pfam" id="PF13966"/>
    </source>
</evidence>
<dbReference type="Proteomes" id="UP001054821">
    <property type="component" value="Chromosome 4"/>
</dbReference>
<dbReference type="PANTHER" id="PTHR47074">
    <property type="entry name" value="BNAC02G40300D PROTEIN"/>
    <property type="match status" value="1"/>
</dbReference>
<dbReference type="EMBL" id="JAJFAZ020000004">
    <property type="protein sequence ID" value="KAI5336083.1"/>
    <property type="molecule type" value="Genomic_DNA"/>
</dbReference>
<organism evidence="3 4">
    <name type="scientific">Prunus dulcis</name>
    <name type="common">Almond</name>
    <name type="synonym">Amygdalus dulcis</name>
    <dbReference type="NCBI Taxonomy" id="3755"/>
    <lineage>
        <taxon>Eukaryota</taxon>
        <taxon>Viridiplantae</taxon>
        <taxon>Streptophyta</taxon>
        <taxon>Embryophyta</taxon>
        <taxon>Tracheophyta</taxon>
        <taxon>Spermatophyta</taxon>
        <taxon>Magnoliopsida</taxon>
        <taxon>eudicotyledons</taxon>
        <taxon>Gunneridae</taxon>
        <taxon>Pentapetalae</taxon>
        <taxon>rosids</taxon>
        <taxon>fabids</taxon>
        <taxon>Rosales</taxon>
        <taxon>Rosaceae</taxon>
        <taxon>Amygdaloideae</taxon>
        <taxon>Amygdaleae</taxon>
        <taxon>Prunus</taxon>
    </lineage>
</organism>
<protein>
    <recommendedName>
        <fullName evidence="5">Reverse transcriptase zinc-binding domain-containing protein</fullName>
    </recommendedName>
</protein>
<dbReference type="InterPro" id="IPR002156">
    <property type="entry name" value="RNaseH_domain"/>
</dbReference>
<dbReference type="Pfam" id="PF13966">
    <property type="entry name" value="zf-RVT"/>
    <property type="match status" value="1"/>
</dbReference>
<evidence type="ECO:0000313" key="4">
    <source>
        <dbReference type="Proteomes" id="UP001054821"/>
    </source>
</evidence>
<dbReference type="InterPro" id="IPR026960">
    <property type="entry name" value="RVT-Znf"/>
</dbReference>
<proteinExistence type="predicted"/>
<dbReference type="GO" id="GO:0003676">
    <property type="term" value="F:nucleic acid binding"/>
    <property type="evidence" value="ECO:0007669"/>
    <property type="project" value="InterPro"/>
</dbReference>
<dbReference type="AlphaFoldDB" id="A0AAD4Z8R3"/>
<evidence type="ECO:0000259" key="1">
    <source>
        <dbReference type="Pfam" id="PF13456"/>
    </source>
</evidence>
<feature type="domain" description="RNase H type-1" evidence="1">
    <location>
        <begin position="290"/>
        <end position="370"/>
    </location>
</feature>